<dbReference type="GO" id="GO:0019934">
    <property type="term" value="P:cGMP-mediated signaling"/>
    <property type="evidence" value="ECO:0007669"/>
    <property type="project" value="TreeGrafter"/>
</dbReference>
<evidence type="ECO:0000313" key="9">
    <source>
        <dbReference type="EMBL" id="KAK7884476.1"/>
    </source>
</evidence>
<comment type="subcellular location">
    <subcellularLocation>
        <location evidence="1 7">Secreted</location>
    </subcellularLocation>
</comment>
<gene>
    <name evidence="9" type="ORF">WMY93_027599</name>
</gene>
<comment type="caution">
    <text evidence="9">The sequence shown here is derived from an EMBL/GenBank/DDBJ whole genome shotgun (WGS) entry which is preliminary data.</text>
</comment>
<organism evidence="9 10">
    <name type="scientific">Mugilogobius chulae</name>
    <name type="common">yellowstripe goby</name>
    <dbReference type="NCBI Taxonomy" id="88201"/>
    <lineage>
        <taxon>Eukaryota</taxon>
        <taxon>Metazoa</taxon>
        <taxon>Chordata</taxon>
        <taxon>Craniata</taxon>
        <taxon>Vertebrata</taxon>
        <taxon>Euteleostomi</taxon>
        <taxon>Actinopterygii</taxon>
        <taxon>Neopterygii</taxon>
        <taxon>Teleostei</taxon>
        <taxon>Neoteleostei</taxon>
        <taxon>Acanthomorphata</taxon>
        <taxon>Gobiaria</taxon>
        <taxon>Gobiiformes</taxon>
        <taxon>Gobioidei</taxon>
        <taxon>Gobiidae</taxon>
        <taxon>Gobionellinae</taxon>
        <taxon>Mugilogobius</taxon>
    </lineage>
</organism>
<dbReference type="Pfam" id="PF00212">
    <property type="entry name" value="ANP"/>
    <property type="match status" value="1"/>
</dbReference>
<feature type="signal peptide" evidence="8">
    <location>
        <begin position="1"/>
        <end position="24"/>
    </location>
</feature>
<evidence type="ECO:0000256" key="1">
    <source>
        <dbReference type="ARBA" id="ARBA00004613"/>
    </source>
</evidence>
<keyword evidence="6" id="KW-1015">Disulfide bond</keyword>
<dbReference type="PRINTS" id="PR00710">
    <property type="entry name" value="NATPEPTIDES"/>
</dbReference>
<dbReference type="Proteomes" id="UP001460270">
    <property type="component" value="Unassembled WGS sequence"/>
</dbReference>
<reference evidence="10" key="1">
    <citation type="submission" date="2024-04" db="EMBL/GenBank/DDBJ databases">
        <title>Salinicola lusitanus LLJ914,a marine bacterium isolated from the Okinawa Trough.</title>
        <authorList>
            <person name="Li J."/>
        </authorList>
    </citation>
    <scope>NUCLEOTIDE SEQUENCE [LARGE SCALE GENOMIC DNA]</scope>
</reference>
<dbReference type="GO" id="GO:0003085">
    <property type="term" value="P:negative regulation of systemic arterial blood pressure"/>
    <property type="evidence" value="ECO:0007669"/>
    <property type="project" value="TreeGrafter"/>
</dbReference>
<dbReference type="GO" id="GO:0007168">
    <property type="term" value="P:receptor guanylyl cyclase signaling pathway"/>
    <property type="evidence" value="ECO:0007669"/>
    <property type="project" value="TreeGrafter"/>
</dbReference>
<dbReference type="PANTHER" id="PTHR14066:SF10">
    <property type="entry name" value="NATRIURETIC PEPTIDES B"/>
    <property type="match status" value="1"/>
</dbReference>
<dbReference type="SMART" id="SM00183">
    <property type="entry name" value="NAT_PEP"/>
    <property type="match status" value="1"/>
</dbReference>
<dbReference type="AlphaFoldDB" id="A0AAW0MV40"/>
<dbReference type="GO" id="GO:0005615">
    <property type="term" value="C:extracellular space"/>
    <property type="evidence" value="ECO:0007669"/>
    <property type="project" value="TreeGrafter"/>
</dbReference>
<comment type="similarity">
    <text evidence="2 7">Belongs to the natriuretic peptide family.</text>
</comment>
<evidence type="ECO:0000256" key="6">
    <source>
        <dbReference type="ARBA" id="ARBA00023157"/>
    </source>
</evidence>
<evidence type="ECO:0000313" key="10">
    <source>
        <dbReference type="Proteomes" id="UP001460270"/>
    </source>
</evidence>
<evidence type="ECO:0000256" key="2">
    <source>
        <dbReference type="ARBA" id="ARBA00009041"/>
    </source>
</evidence>
<evidence type="ECO:0000256" key="5">
    <source>
        <dbReference type="ARBA" id="ARBA00022858"/>
    </source>
</evidence>
<protein>
    <recommendedName>
        <fullName evidence="11">Natriuretic peptides B</fullName>
    </recommendedName>
</protein>
<evidence type="ECO:0000256" key="7">
    <source>
        <dbReference type="RuleBase" id="RU003686"/>
    </source>
</evidence>
<sequence>MRNACLWGLLLLLPLLCLCPGARGHSLGRVSEAELDQIRSVLQRLEASLSTAPDDVPEELEQANQRSLLDLLLSARRSSSGCFGARMDRIGNASGLGCGRG</sequence>
<keyword evidence="5 7" id="KW-0838">Vasoactive</keyword>
<dbReference type="GO" id="GO:0005737">
    <property type="term" value="C:cytoplasm"/>
    <property type="evidence" value="ECO:0007669"/>
    <property type="project" value="TreeGrafter"/>
</dbReference>
<dbReference type="GO" id="GO:0097746">
    <property type="term" value="P:blood vessel diameter maintenance"/>
    <property type="evidence" value="ECO:0007669"/>
    <property type="project" value="UniProtKB-KW"/>
</dbReference>
<dbReference type="GO" id="GO:0007218">
    <property type="term" value="P:neuropeptide signaling pathway"/>
    <property type="evidence" value="ECO:0007669"/>
    <property type="project" value="TreeGrafter"/>
</dbReference>
<dbReference type="GO" id="GO:0005179">
    <property type="term" value="F:hormone activity"/>
    <property type="evidence" value="ECO:0007669"/>
    <property type="project" value="InterPro"/>
</dbReference>
<evidence type="ECO:0000256" key="4">
    <source>
        <dbReference type="ARBA" id="ARBA00022729"/>
    </source>
</evidence>
<dbReference type="InterPro" id="IPR030480">
    <property type="entry name" value="Natr_peptide_CS"/>
</dbReference>
<proteinExistence type="inferred from homology"/>
<dbReference type="PROSITE" id="PS00263">
    <property type="entry name" value="NATRIURETIC_PEPTIDE"/>
    <property type="match status" value="1"/>
</dbReference>
<name>A0AAW0MV40_9GOBI</name>
<accession>A0AAW0MV40</accession>
<keyword evidence="3" id="KW-0964">Secreted</keyword>
<keyword evidence="10" id="KW-1185">Reference proteome</keyword>
<dbReference type="InterPro" id="IPR000663">
    <property type="entry name" value="Natr_peptide"/>
</dbReference>
<dbReference type="GO" id="GO:0006182">
    <property type="term" value="P:cGMP biosynthetic process"/>
    <property type="evidence" value="ECO:0007669"/>
    <property type="project" value="TreeGrafter"/>
</dbReference>
<dbReference type="EMBL" id="JBBPFD010000020">
    <property type="protein sequence ID" value="KAK7884476.1"/>
    <property type="molecule type" value="Genomic_DNA"/>
</dbReference>
<dbReference type="InterPro" id="IPR050787">
    <property type="entry name" value="Natriuretic_peptide"/>
</dbReference>
<evidence type="ECO:0008006" key="11">
    <source>
        <dbReference type="Google" id="ProtNLM"/>
    </source>
</evidence>
<evidence type="ECO:0000256" key="3">
    <source>
        <dbReference type="ARBA" id="ARBA00022525"/>
    </source>
</evidence>
<dbReference type="PANTHER" id="PTHR14066">
    <property type="entry name" value="ATRIAL NATRIURETIC FACTOR PRECURSOR"/>
    <property type="match status" value="1"/>
</dbReference>
<evidence type="ECO:0000256" key="8">
    <source>
        <dbReference type="SAM" id="SignalP"/>
    </source>
</evidence>
<keyword evidence="4 8" id="KW-0732">Signal</keyword>
<feature type="chain" id="PRO_5043407421" description="Natriuretic peptides B" evidence="8">
    <location>
        <begin position="25"/>
        <end position="101"/>
    </location>
</feature>
<dbReference type="GO" id="GO:0051427">
    <property type="term" value="F:hormone receptor binding"/>
    <property type="evidence" value="ECO:0007669"/>
    <property type="project" value="TreeGrafter"/>
</dbReference>